<gene>
    <name evidence="1" type="ORF">MAESPC_04957</name>
</gene>
<dbReference type="EMBL" id="ASZQ01000274">
    <property type="protein sequence ID" value="EPF17218.1"/>
    <property type="molecule type" value="Genomic_DNA"/>
</dbReference>
<dbReference type="PATRIC" id="fig|482300.6.peg.5512"/>
<proteinExistence type="predicted"/>
<name>S3ITX9_MICAE</name>
<evidence type="ECO:0000313" key="1">
    <source>
        <dbReference type="EMBL" id="EPF17218.1"/>
    </source>
</evidence>
<reference evidence="1 2" key="1">
    <citation type="journal article" date="2013" name="Genome Announc.">
        <title>Draft Genome Sequence of the Brazilian Toxic Bloom-Forming Cyanobacterium Microcystis aeruginosa Strain SPC777.</title>
        <authorList>
            <person name="Fiore M.F."/>
            <person name="Alvarenga D.O."/>
            <person name="Varani A.M."/>
            <person name="Hoff-Risseti C."/>
            <person name="Crespim E."/>
            <person name="Ramos R.T."/>
            <person name="Silva A."/>
            <person name="Schaker P.D."/>
            <person name="Heck K."/>
            <person name="Rigonato J."/>
            <person name="Schneider M.P."/>
        </authorList>
    </citation>
    <scope>NUCLEOTIDE SEQUENCE [LARGE SCALE GENOMIC DNA]</scope>
    <source>
        <strain evidence="2">SPC 777</strain>
    </source>
</reference>
<dbReference type="Proteomes" id="UP000014617">
    <property type="component" value="Unassembled WGS sequence"/>
</dbReference>
<dbReference type="AlphaFoldDB" id="S3ITX9"/>
<sequence>MEGLEQVTPLPKKSSLLKGVGELTQAKSYYLQALQIWAEFNDGYSVQTYSLPRLVALYQQTQDEEILVGIASVFGVGVEEVRGLLEG</sequence>
<organism evidence="1 2">
    <name type="scientific">Microcystis aeruginosa SPC777</name>
    <dbReference type="NCBI Taxonomy" id="482300"/>
    <lineage>
        <taxon>Bacteria</taxon>
        <taxon>Bacillati</taxon>
        <taxon>Cyanobacteriota</taxon>
        <taxon>Cyanophyceae</taxon>
        <taxon>Oscillatoriophycideae</taxon>
        <taxon>Chroococcales</taxon>
        <taxon>Microcystaceae</taxon>
        <taxon>Microcystis</taxon>
    </lineage>
</organism>
<protein>
    <submittedName>
        <fullName evidence="1">Uncharacterized protein</fullName>
    </submittedName>
</protein>
<comment type="caution">
    <text evidence="1">The sequence shown here is derived from an EMBL/GenBank/DDBJ whole genome shotgun (WGS) entry which is preliminary data.</text>
</comment>
<accession>S3ITX9</accession>
<evidence type="ECO:0000313" key="2">
    <source>
        <dbReference type="Proteomes" id="UP000014617"/>
    </source>
</evidence>